<organism evidence="9 10">
    <name type="scientific">Lactiplantibacillus daowaiensis</name>
    <dbReference type="NCBI Taxonomy" id="2559918"/>
    <lineage>
        <taxon>Bacteria</taxon>
        <taxon>Bacillati</taxon>
        <taxon>Bacillota</taxon>
        <taxon>Bacilli</taxon>
        <taxon>Lactobacillales</taxon>
        <taxon>Lactobacillaceae</taxon>
        <taxon>Lactiplantibacillus</taxon>
    </lineage>
</organism>
<keyword evidence="4" id="KW-1133">Transmembrane helix</keyword>
<keyword evidence="4" id="KW-0472">Membrane</keyword>
<dbReference type="InterPro" id="IPR041495">
    <property type="entry name" value="Mub_B2"/>
</dbReference>
<feature type="compositionally biased region" description="Low complexity" evidence="3">
    <location>
        <begin position="903"/>
        <end position="914"/>
    </location>
</feature>
<dbReference type="InterPro" id="IPR009459">
    <property type="entry name" value="MucBP_dom"/>
</dbReference>
<evidence type="ECO:0000313" key="10">
    <source>
        <dbReference type="Proteomes" id="UP001596282"/>
    </source>
</evidence>
<feature type="signal peptide" evidence="5">
    <location>
        <begin position="1"/>
        <end position="42"/>
    </location>
</feature>
<dbReference type="Proteomes" id="UP001596282">
    <property type="component" value="Unassembled WGS sequence"/>
</dbReference>
<feature type="compositionally biased region" description="Low complexity" evidence="3">
    <location>
        <begin position="859"/>
        <end position="886"/>
    </location>
</feature>
<evidence type="ECO:0000256" key="3">
    <source>
        <dbReference type="SAM" id="MobiDB-lite"/>
    </source>
</evidence>
<evidence type="ECO:0000256" key="2">
    <source>
        <dbReference type="ARBA" id="ARBA00022737"/>
    </source>
</evidence>
<feature type="domain" description="MucBP" evidence="6">
    <location>
        <begin position="596"/>
        <end position="664"/>
    </location>
</feature>
<dbReference type="InterPro" id="IPR022263">
    <property type="entry name" value="KxYKxGKxW"/>
</dbReference>
<sequence>MLQNGDQKFRVKLYKHKKLWVAMGVTTTMLALGVVPMTPAHAATTTNATAEVTSAASTTSQSATSQAASATASTAAASSATTESTATSTGSVAPSQADQATSTPASAATSATSQATSTASQTGSATAATSTASMTATSVTPASQTSAVSATSSTPASSAATQTTATATTSAATQTTTTGSNTATSPVRSRAALMKAATPAATADTTTPSDDTVVTIADANLSNAIKTGLGLATTADITVGDLRNYNTLQGNLVINTDTTPVATLAGIESLKYFTTKRSIELTLRIATPQTKTIDLSELGGLNISRLIVEDTYMSYVNLQGLTAIDPTNISYVDLDAHDGEFQGHQYGMTNAQLKQLGPWLTAIGNNNVSQYIGLTNNCLTDFSPLSGITKSGAYIAAIGQMVVRANDPANPINVVANQTATFTGMTITGVQGETINDAFGYSFNNTKGIRQPITVLGNNQYQIDNIQQLTNTPGYLVYGNLGMPYTTNWTSSAQYVFIEYANGVKFSTDMMIYQKVNFQAYPSVTIKYVDQNVQPIAGVSDQVVAGTNIGDSYDLSSYKSVDNYITYATSGTVTGTFTQDPQTFYVMLIPKVAAGNVTVNYVDTKGNILSTDTATYPNGQYVSLSYQTTAKKIAGYTFSQMGTDSLAANGTLTADGGTVTYVYTKDPVAQGQFKVTYIDDTTGETLQSLTLSGDQGAVSDYATAATIAQYVARGYQLVSDDVPSTGATYPTTATAYTVHLQHGQQAVTAADQLQKVVTRTIHFVTSDGQTLVPDQVATVKFTRTGQLDMVTLVPTYSAWQPATGQFTAVTVPTIDGYTADQTTVPATTVTPTSADLTTTVTYTAVPVIPTDPDDGNNGGTTTTPTDPDPDNNGGTTTTPGPDDNGTLTNPDGDGDQLNPGTSVTVKPTTPVKTVNAGHGDPKAPTSLAKAKPTNVDDGQAATIQPKVATKSVMPTTKSVSTPAVTMKATATALKPVVTPATKSSTLPQTDERASATGIIASLGVLLMTVLTAIGLKPKRREQ</sequence>
<keyword evidence="4" id="KW-0812">Transmembrane</keyword>
<protein>
    <submittedName>
        <fullName evidence="9">MucBP domain-containing protein</fullName>
    </submittedName>
</protein>
<keyword evidence="1 5" id="KW-0732">Signal</keyword>
<dbReference type="EMBL" id="JBHSSC010000044">
    <property type="protein sequence ID" value="MFC6182148.1"/>
    <property type="molecule type" value="Genomic_DNA"/>
</dbReference>
<name>A0ABW1S2R0_9LACO</name>
<reference evidence="10" key="1">
    <citation type="journal article" date="2019" name="Int. J. Syst. Evol. Microbiol.">
        <title>The Global Catalogue of Microorganisms (GCM) 10K type strain sequencing project: providing services to taxonomists for standard genome sequencing and annotation.</title>
        <authorList>
            <consortium name="The Broad Institute Genomics Platform"/>
            <consortium name="The Broad Institute Genome Sequencing Center for Infectious Disease"/>
            <person name="Wu L."/>
            <person name="Ma J."/>
        </authorList>
    </citation>
    <scope>NUCLEOTIDE SEQUENCE [LARGE SCALE GENOMIC DNA]</scope>
    <source>
        <strain evidence="10">CCM 8933</strain>
    </source>
</reference>
<feature type="region of interest" description="Disordered" evidence="3">
    <location>
        <begin position="846"/>
        <end position="936"/>
    </location>
</feature>
<evidence type="ECO:0000259" key="7">
    <source>
        <dbReference type="Pfam" id="PF17965"/>
    </source>
</evidence>
<evidence type="ECO:0000256" key="4">
    <source>
        <dbReference type="SAM" id="Phobius"/>
    </source>
</evidence>
<dbReference type="Gene3D" id="3.10.20.470">
    <property type="match status" value="1"/>
</dbReference>
<dbReference type="RefSeq" id="WP_137627401.1">
    <property type="nucleotide sequence ID" value="NZ_BJDJ01000002.1"/>
</dbReference>
<evidence type="ECO:0000259" key="6">
    <source>
        <dbReference type="Pfam" id="PF06458"/>
    </source>
</evidence>
<feature type="transmembrane region" description="Helical" evidence="4">
    <location>
        <begin position="993"/>
        <end position="1015"/>
    </location>
</feature>
<feature type="domain" description="MucBP" evidence="6">
    <location>
        <begin position="524"/>
        <end position="586"/>
    </location>
</feature>
<dbReference type="Pfam" id="PF17966">
    <property type="entry name" value="Muc_B2"/>
    <property type="match status" value="1"/>
</dbReference>
<proteinExistence type="predicted"/>
<feature type="region of interest" description="Disordered" evidence="3">
    <location>
        <begin position="75"/>
        <end position="123"/>
    </location>
</feature>
<keyword evidence="2" id="KW-0677">Repeat</keyword>
<accession>A0ABW1S2R0</accession>
<feature type="domain" description="Mucin binding" evidence="7">
    <location>
        <begin position="674"/>
        <end position="742"/>
    </location>
</feature>
<gene>
    <name evidence="9" type="ORF">ACFP5Y_13010</name>
</gene>
<evidence type="ECO:0000259" key="8">
    <source>
        <dbReference type="Pfam" id="PF17966"/>
    </source>
</evidence>
<dbReference type="Pfam" id="PF19258">
    <property type="entry name" value="KxYKxGKxW_sig"/>
    <property type="match status" value="1"/>
</dbReference>
<feature type="compositionally biased region" description="Low complexity" evidence="3">
    <location>
        <begin position="149"/>
        <end position="187"/>
    </location>
</feature>
<evidence type="ECO:0000256" key="1">
    <source>
        <dbReference type="ARBA" id="ARBA00022729"/>
    </source>
</evidence>
<evidence type="ECO:0000313" key="9">
    <source>
        <dbReference type="EMBL" id="MFC6182148.1"/>
    </source>
</evidence>
<feature type="compositionally biased region" description="Low complexity" evidence="3">
    <location>
        <begin position="196"/>
        <end position="210"/>
    </location>
</feature>
<dbReference type="Gene3D" id="3.10.20.320">
    <property type="entry name" value="Putative peptidoglycan bound protein (lpxtg motif)"/>
    <property type="match status" value="2"/>
</dbReference>
<comment type="caution">
    <text evidence="9">The sequence shown here is derived from an EMBL/GenBank/DDBJ whole genome shotgun (WGS) entry which is preliminary data.</text>
</comment>
<dbReference type="PANTHER" id="PTHR10825">
    <property type="entry name" value="RING FINGER DOMAIN-CONTAINING, POLYCOMB GROUP COMPONENT"/>
    <property type="match status" value="1"/>
</dbReference>
<feature type="domain" description="Mub B2-like" evidence="8">
    <location>
        <begin position="749"/>
        <end position="844"/>
    </location>
</feature>
<dbReference type="Pfam" id="PF06458">
    <property type="entry name" value="MucBP"/>
    <property type="match status" value="2"/>
</dbReference>
<dbReference type="InterPro" id="IPR041558">
    <property type="entry name" value="MucBP_2"/>
</dbReference>
<feature type="region of interest" description="Disordered" evidence="3">
    <location>
        <begin position="149"/>
        <end position="210"/>
    </location>
</feature>
<evidence type="ECO:0000256" key="5">
    <source>
        <dbReference type="SAM" id="SignalP"/>
    </source>
</evidence>
<dbReference type="PANTHER" id="PTHR10825:SF29">
    <property type="entry name" value="POLYCOMB GROUP RING FINGER PROTEIN 1"/>
    <property type="match status" value="1"/>
</dbReference>
<dbReference type="Gene3D" id="2.60.40.4300">
    <property type="match status" value="1"/>
</dbReference>
<feature type="chain" id="PRO_5045221096" evidence="5">
    <location>
        <begin position="43"/>
        <end position="1022"/>
    </location>
</feature>
<keyword evidence="10" id="KW-1185">Reference proteome</keyword>
<dbReference type="Pfam" id="PF17965">
    <property type="entry name" value="MucBP_2"/>
    <property type="match status" value="1"/>
</dbReference>